<feature type="region of interest" description="Disordered" evidence="1">
    <location>
        <begin position="1254"/>
        <end position="1284"/>
    </location>
</feature>
<evidence type="ECO:0000313" key="2">
    <source>
        <dbReference type="EMBL" id="TFF33976.1"/>
    </source>
</evidence>
<name>A0A4Y8S5G6_9SPHI</name>
<reference evidence="2 3" key="1">
    <citation type="journal article" date="2017" name="Int. J. Syst. Evol. Microbiol.">
        <title>Mucilaginibacterpsychrotolerans sp. nov., isolated from peatlands.</title>
        <authorList>
            <person name="Deng Y."/>
            <person name="Shen L."/>
            <person name="Xu B."/>
            <person name="Liu Y."/>
            <person name="Gu Z."/>
            <person name="Liu H."/>
            <person name="Zhou Y."/>
        </authorList>
    </citation>
    <scope>NUCLEOTIDE SEQUENCE [LARGE SCALE GENOMIC DNA]</scope>
    <source>
        <strain evidence="2 3">NH7-4</strain>
    </source>
</reference>
<dbReference type="Proteomes" id="UP000297540">
    <property type="component" value="Unassembled WGS sequence"/>
</dbReference>
<protein>
    <submittedName>
        <fullName evidence="2">Uncharacterized protein</fullName>
    </submittedName>
</protein>
<accession>A0A4Y8S5G6</accession>
<dbReference type="OrthoDB" id="717548at2"/>
<comment type="caution">
    <text evidence="2">The sequence shown here is derived from an EMBL/GenBank/DDBJ whole genome shotgun (WGS) entry which is preliminary data.</text>
</comment>
<dbReference type="EMBL" id="SOZE01000036">
    <property type="protein sequence ID" value="TFF33976.1"/>
    <property type="molecule type" value="Genomic_DNA"/>
</dbReference>
<proteinExistence type="predicted"/>
<keyword evidence="3" id="KW-1185">Reference proteome</keyword>
<organism evidence="2 3">
    <name type="scientific">Mucilaginibacter psychrotolerans</name>
    <dbReference type="NCBI Taxonomy" id="1524096"/>
    <lineage>
        <taxon>Bacteria</taxon>
        <taxon>Pseudomonadati</taxon>
        <taxon>Bacteroidota</taxon>
        <taxon>Sphingobacteriia</taxon>
        <taxon>Sphingobacteriales</taxon>
        <taxon>Sphingobacteriaceae</taxon>
        <taxon>Mucilaginibacter</taxon>
    </lineage>
</organism>
<sequence>MASCLAAIQAQNNSGAYNGDAGLQALLNTFEKDLLRRLFVRTRSVLAALDGKSTDSAGNFRGEFEPLDFSSADFNTGTDSTGALAFGNLFLAILADLAKLNLRISELADLVKLSVDAALIPVLDAFDELQTYLDAAGLNPCDPVSSFYYNNSSSLYLHAAGSNGENGIPAGIHLRWSLTGELGENHIPRGDYEASGTGLSGYNLQNDYVQLSRSAYTPIKLTLDLETNTPVIDASARSWTYIVNHSSGGTVATDRIKLFFSDQQQYDSLLATSDPVTDHFGFLKSYDGLLEAEVKNKRFFTLGLVVKRKVDTLPAVLKLRAISVVGTTQRGDIPSSIRRTFKLTTGSAISEEMMGNDLYRVHIKKDGNAYLQSLSFETYHDQLKSKTETDWTAIGSGFSLSVEDSLVFDRLEAPAYPVDNSWPQYTGGSKVRVQNYKDKWLDSVPDQPSLKEVVERYLLLSRTDPRAMDTLRSIDADPVSDGLEISYVDVLNLMAMDYHIARMLGLGHIDTTGGGSSIKYIFKITYTAPRLPGSAETETHEFLSLPVSKADYLLPLKPVIRPLNYAFPQADELSNGMVDESGYSIHAEQRIVNVGRQPFAEEIGGYDFFADLNADENDNEFIHPRPVLYGVEYRLAGQSTWQKPAITDTQNLGHQYFAYNGAFPEGKVKETIPVPDNPDSLYIHMEQQNGVHEYAIYGIDLLGRVSENSDTAQTDVTLFPEFNRLSAPDDFNVHYIQVEPEPLFSTQREQYWLDHRIGQFGDAADVSFTRVNFNWLDITDISYLQDPGDLSKARLAKPDKVQALFKIGEPQEVTGVIINALPVFGNHDLLRLFTGIYDSLDGSPVNPNISPVNFDKFHNSILSTKEGQFKVQAITAGTLGPVITIEKNYNVELSEDGSGTNLYAARKVYIAPEINSRFSMIENLSDTTNWELVHNQISLVDLGDTTAPVIETETNSEGYVTRKLIGGVYGPAAVTPVESNPDGQPSLPGYYKIQFQAVSLAPHPQVNLPFDPEAPGANNPSTLQTPHVEWNNGLIRMPLTASASDGSVKRKSVQVIKIEQFNPLLVYAYDASYAEEPVRTSTPEAPLVPGVNFHPGYRAYLFPEPAPGSHFNRSDLLPASDTLSKKILFGMRSVNSRSVTGLVSKLSVPAVLLTRSVIKPEQLNAPILETYKVRPDMTGKAAFSMDARIEPDNDGLKRFPFGFMFYRTNDEEVYRALYQPDTIADIKTRLSLIENDPDARQRASDMVNLRFDPNNDGHFSNYGEGNDSYALPDPDKAGLTDSADNPNVKYDKYLKAVRSTLLPLSEQTIINQFVRTGHQTENKLPTIKDINGNLLNPSSPNFDPFPMVRKFDDQDQPNTYYIRLTDYNLSGTSRSQYFYTCAEVDYHLITGRLSYLAGPVTILNTLPAPAPIISSSEINMVPDEAGNPVTVSLRISSFTKSDQVNKIRLYRTTDLVNADSPEHMQLALEIGIDSNWIANPVISDNFSELPRPLIGKTIFYRVVYVRTIINEKEHTEDILSLPSELLTIIIVDFINPEAPVLRYEDSKLKWDVDYEKATYYLYQQNSRGNWAMISKITPAPGVSTAIYPLPGLVTLDEDGNRIYNRFKVKVENASGLMSLADKETTI</sequence>
<dbReference type="RefSeq" id="WP_134737957.1">
    <property type="nucleotide sequence ID" value="NZ_SOZE01000036.1"/>
</dbReference>
<evidence type="ECO:0000256" key="1">
    <source>
        <dbReference type="SAM" id="MobiDB-lite"/>
    </source>
</evidence>
<gene>
    <name evidence="2" type="ORF">E2R66_23640</name>
</gene>
<evidence type="ECO:0000313" key="3">
    <source>
        <dbReference type="Proteomes" id="UP000297540"/>
    </source>
</evidence>